<reference evidence="1 2" key="1">
    <citation type="submission" date="2016-10" db="EMBL/GenBank/DDBJ databases">
        <authorList>
            <person name="Varghese N."/>
            <person name="Submissions S."/>
        </authorList>
    </citation>
    <scope>NUCLEOTIDE SEQUENCE [LARGE SCALE GENOMIC DNA]</scope>
    <source>
        <strain evidence="1 2">CGMCC 1.6859</strain>
    </source>
</reference>
<sequence>MGTTFNYEIYFDKKMTDEESTAFCNLMEEATTSPKLIIWQAVGEDFVKGFVEYGFSGMDKENSIKYFIEQINTLDYKLEIKNCN</sequence>
<gene>
    <name evidence="1" type="ORF">SAMN02927916_4554</name>
</gene>
<keyword evidence="2" id="KW-1185">Reference proteome</keyword>
<evidence type="ECO:0000313" key="1">
    <source>
        <dbReference type="EMBL" id="SCY98724.1"/>
    </source>
</evidence>
<comment type="caution">
    <text evidence="1">The sequence shown here is derived from an EMBL/GenBank/DDBJ whole genome shotgun (WGS) entry which is preliminary data.</text>
</comment>
<evidence type="ECO:0000313" key="2">
    <source>
        <dbReference type="Proteomes" id="UP000199307"/>
    </source>
</evidence>
<dbReference type="EMBL" id="FMVC01000009">
    <property type="protein sequence ID" value="SCY98724.1"/>
    <property type="molecule type" value="Genomic_DNA"/>
</dbReference>
<name>A0ABY0M7F5_9FLAO</name>
<proteinExistence type="predicted"/>
<dbReference type="Proteomes" id="UP000199307">
    <property type="component" value="Unassembled WGS sequence"/>
</dbReference>
<accession>A0ABY0M7F5</accession>
<organism evidence="1 2">
    <name type="scientific">Flavobacterium anhuiense</name>
    <dbReference type="NCBI Taxonomy" id="459526"/>
    <lineage>
        <taxon>Bacteria</taxon>
        <taxon>Pseudomonadati</taxon>
        <taxon>Bacteroidota</taxon>
        <taxon>Flavobacteriia</taxon>
        <taxon>Flavobacteriales</taxon>
        <taxon>Flavobacteriaceae</taxon>
        <taxon>Flavobacterium</taxon>
    </lineage>
</organism>
<protein>
    <submittedName>
        <fullName evidence="1">Uncharacterized protein</fullName>
    </submittedName>
</protein>